<dbReference type="EMBL" id="QGGR01000017">
    <property type="protein sequence ID" value="PWK41168.1"/>
    <property type="molecule type" value="Genomic_DNA"/>
</dbReference>
<evidence type="ECO:0000313" key="2">
    <source>
        <dbReference type="EMBL" id="PWK41168.1"/>
    </source>
</evidence>
<evidence type="ECO:0000256" key="1">
    <source>
        <dbReference type="SAM" id="MobiDB-lite"/>
    </source>
</evidence>
<sequence length="398" mass="41494">MLSEARSGPEIPTPSEARSGPGARRPSEARSGPGIRRPPEPRSGPGTRSPPEARSGPGARRPSEARSGPGIRGPSEGVKPFETVPVCGIVTLPGTVAVPGMVPASNGFTLSGTMTLFDGLVRLDGMLPTVRPGGKSLVPALSLALPRFPSQGHTPQPLRHPRTHPESSSHPASSAFEPLPDIADRRGGESARSADIRARQTGGSKGSPTRAHERGEADPQKNERSGRTARRQRVSGETRRGSAEQQADGDIQQAQHRTTSQWSEAAATAESNKSAERPSGRSREQQVSGRTRRPQQGATSRRNDLAATAGSNESAERPGARHGATNIQQAQHRAPGQRRPPPSSAAAAATQARHRTTGLAERPGTAGRSRERRVGGEPAAKRGGRAGGGAAGRCGAYA</sequence>
<feature type="compositionally biased region" description="Basic and acidic residues" evidence="1">
    <location>
        <begin position="273"/>
        <end position="284"/>
    </location>
</feature>
<dbReference type="AlphaFoldDB" id="A0A316FQF1"/>
<name>A0A316FQF1_9ACTN</name>
<keyword evidence="3" id="KW-1185">Reference proteome</keyword>
<dbReference type="Proteomes" id="UP000245697">
    <property type="component" value="Unassembled WGS sequence"/>
</dbReference>
<feature type="region of interest" description="Disordered" evidence="1">
    <location>
        <begin position="147"/>
        <end position="398"/>
    </location>
</feature>
<feature type="region of interest" description="Disordered" evidence="1">
    <location>
        <begin position="1"/>
        <end position="81"/>
    </location>
</feature>
<feature type="compositionally biased region" description="Basic and acidic residues" evidence="1">
    <location>
        <begin position="210"/>
        <end position="226"/>
    </location>
</feature>
<feature type="compositionally biased region" description="Polar residues" evidence="1">
    <location>
        <begin position="252"/>
        <end position="263"/>
    </location>
</feature>
<accession>A0A316FQF1</accession>
<comment type="caution">
    <text evidence="2">The sequence shown here is derived from an EMBL/GenBank/DDBJ whole genome shotgun (WGS) entry which is preliminary data.</text>
</comment>
<proteinExistence type="predicted"/>
<evidence type="ECO:0000313" key="3">
    <source>
        <dbReference type="Proteomes" id="UP000245697"/>
    </source>
</evidence>
<protein>
    <submittedName>
        <fullName evidence="2">Uncharacterized protein</fullName>
    </submittedName>
</protein>
<reference evidence="2 3" key="1">
    <citation type="submission" date="2018-05" db="EMBL/GenBank/DDBJ databases">
        <title>Genomic Encyclopedia of Archaeal and Bacterial Type Strains, Phase II (KMG-II): from individual species to whole genera.</title>
        <authorList>
            <person name="Goeker M."/>
        </authorList>
    </citation>
    <scope>NUCLEOTIDE SEQUENCE [LARGE SCALE GENOMIC DNA]</scope>
    <source>
        <strain evidence="2 3">DSM 45184</strain>
    </source>
</reference>
<feature type="compositionally biased region" description="Low complexity" evidence="1">
    <location>
        <begin position="166"/>
        <end position="177"/>
    </location>
</feature>
<feature type="compositionally biased region" description="Polar residues" evidence="1">
    <location>
        <begin position="285"/>
        <end position="300"/>
    </location>
</feature>
<organism evidence="2 3">
    <name type="scientific">Actinoplanes xinjiangensis</name>
    <dbReference type="NCBI Taxonomy" id="512350"/>
    <lineage>
        <taxon>Bacteria</taxon>
        <taxon>Bacillati</taxon>
        <taxon>Actinomycetota</taxon>
        <taxon>Actinomycetes</taxon>
        <taxon>Micromonosporales</taxon>
        <taxon>Micromonosporaceae</taxon>
        <taxon>Actinoplanes</taxon>
    </lineage>
</organism>
<feature type="compositionally biased region" description="Basic and acidic residues" evidence="1">
    <location>
        <begin position="182"/>
        <end position="198"/>
    </location>
</feature>
<gene>
    <name evidence="2" type="ORF">BC793_11735</name>
</gene>